<keyword evidence="3" id="KW-1185">Reference proteome</keyword>
<dbReference type="Gene3D" id="3.40.50.150">
    <property type="entry name" value="Vaccinia Virus protein VP39"/>
    <property type="match status" value="1"/>
</dbReference>
<organism evidence="2 3">
    <name type="scientific">Madurella fahalii</name>
    <dbReference type="NCBI Taxonomy" id="1157608"/>
    <lineage>
        <taxon>Eukaryota</taxon>
        <taxon>Fungi</taxon>
        <taxon>Dikarya</taxon>
        <taxon>Ascomycota</taxon>
        <taxon>Pezizomycotina</taxon>
        <taxon>Sordariomycetes</taxon>
        <taxon>Sordariomycetidae</taxon>
        <taxon>Sordariales</taxon>
        <taxon>Sordariales incertae sedis</taxon>
        <taxon>Madurella</taxon>
    </lineage>
</organism>
<comment type="similarity">
    <text evidence="1">Belongs to the methyltransferase superfamily. LaeA methyltransferase family.</text>
</comment>
<accession>A0ABQ0GHN4</accession>
<sequence>MPLPKCLERFPIPANQDFGRAWFKTDPHRRIKCHSPLLRQKLGARKSGDPSIRSDPECRVLAFPSPKIKRSSPAASPHVSMDDGSQFVGSGDTPEPFEFTFEFYLDHRARIEADPSLSSSDTRDETVSLAESIFAYHEEYGRTYHAYHSGSYHMPNDEAEVERLDAQYDVTRILLDGRLYLAPLSHENPPRKILDIATGTGRWAIEMADEFPEAQVIGTDLSPIQTNIVPPNLRFEIDDGNEEWQSGEDWHDVDYIHFLSTIAAWSDWPWIIRTAFERLRPGGWLEMQEPECDIDSDHGPIPADNALKRWFADICHASVLAQRPVHIVPELKRMFIEAGFVDVHEKVYKIPINGWPRGRRLKHIGQMWHHCMRDGLPGFSYALFNRWLGRTMEQIEVNLVDVRKALGDKHSRAYERFYVVWGRKPEDS</sequence>
<dbReference type="InterPro" id="IPR029063">
    <property type="entry name" value="SAM-dependent_MTases_sf"/>
</dbReference>
<keyword evidence="2" id="KW-0808">Transferase</keyword>
<dbReference type="GO" id="GO:0008168">
    <property type="term" value="F:methyltransferase activity"/>
    <property type="evidence" value="ECO:0007669"/>
    <property type="project" value="UniProtKB-KW"/>
</dbReference>
<dbReference type="SUPFAM" id="SSF53335">
    <property type="entry name" value="S-adenosyl-L-methionine-dependent methyltransferases"/>
    <property type="match status" value="1"/>
</dbReference>
<dbReference type="RefSeq" id="XP_070918920.1">
    <property type="nucleotide sequence ID" value="XM_071062819.1"/>
</dbReference>
<dbReference type="GO" id="GO:0032259">
    <property type="term" value="P:methylation"/>
    <property type="evidence" value="ECO:0007669"/>
    <property type="project" value="UniProtKB-KW"/>
</dbReference>
<dbReference type="PANTHER" id="PTHR43591">
    <property type="entry name" value="METHYLTRANSFERASE"/>
    <property type="match status" value="1"/>
</dbReference>
<dbReference type="CDD" id="cd02440">
    <property type="entry name" value="AdoMet_MTases"/>
    <property type="match status" value="1"/>
</dbReference>
<reference evidence="2 3" key="1">
    <citation type="submission" date="2024-09" db="EMBL/GenBank/DDBJ databases">
        <title>Itraconazole resistance in Madurella fahalii resulting from another homologue of gene encoding cytochrome P450 14-alpha sterol demethylase (CYP51).</title>
        <authorList>
            <person name="Yoshioka I."/>
            <person name="Fahal A.H."/>
            <person name="Kaneko S."/>
            <person name="Yaguchi T."/>
        </authorList>
    </citation>
    <scope>NUCLEOTIDE SEQUENCE [LARGE SCALE GENOMIC DNA]</scope>
    <source>
        <strain evidence="2 3">IFM 68171</strain>
    </source>
</reference>
<dbReference type="Pfam" id="PF13489">
    <property type="entry name" value="Methyltransf_23"/>
    <property type="match status" value="1"/>
</dbReference>
<dbReference type="EMBL" id="BAAFSV010000004">
    <property type="protein sequence ID" value="GAB1317189.1"/>
    <property type="molecule type" value="Genomic_DNA"/>
</dbReference>
<dbReference type="PANTHER" id="PTHR43591:SF14">
    <property type="entry name" value="METHYLTRANSFERASE"/>
    <property type="match status" value="1"/>
</dbReference>
<gene>
    <name evidence="2" type="ORF">MFIFM68171_07399</name>
</gene>
<evidence type="ECO:0000313" key="2">
    <source>
        <dbReference type="EMBL" id="GAB1317189.1"/>
    </source>
</evidence>
<evidence type="ECO:0000313" key="3">
    <source>
        <dbReference type="Proteomes" id="UP001628179"/>
    </source>
</evidence>
<protein>
    <submittedName>
        <fullName evidence="2">S-adenosyl-L-methionine-dependent methyltransferase</fullName>
    </submittedName>
</protein>
<dbReference type="Proteomes" id="UP001628179">
    <property type="component" value="Unassembled WGS sequence"/>
</dbReference>
<name>A0ABQ0GHN4_9PEZI</name>
<dbReference type="GeneID" id="98178142"/>
<proteinExistence type="inferred from homology"/>
<comment type="caution">
    <text evidence="2">The sequence shown here is derived from an EMBL/GenBank/DDBJ whole genome shotgun (WGS) entry which is preliminary data.</text>
</comment>
<evidence type="ECO:0000256" key="1">
    <source>
        <dbReference type="ARBA" id="ARBA00038158"/>
    </source>
</evidence>
<keyword evidence="2" id="KW-0489">Methyltransferase</keyword>